<dbReference type="Gene3D" id="1.20.1280.50">
    <property type="match status" value="1"/>
</dbReference>
<dbReference type="Pfam" id="PF19270">
    <property type="entry name" value="FBO_C"/>
    <property type="match status" value="1"/>
</dbReference>
<dbReference type="InterPro" id="IPR036047">
    <property type="entry name" value="F-box-like_dom_sf"/>
</dbReference>
<comment type="caution">
    <text evidence="4">The sequence shown here is derived from an EMBL/GenBank/DDBJ whole genome shotgun (WGS) entry which is preliminary data.</text>
</comment>
<dbReference type="GO" id="GO:0019005">
    <property type="term" value="C:SCF ubiquitin ligase complex"/>
    <property type="evidence" value="ECO:0007669"/>
    <property type="project" value="TreeGrafter"/>
</dbReference>
<proteinExistence type="predicted"/>
<evidence type="ECO:0000256" key="2">
    <source>
        <dbReference type="SAM" id="MobiDB-lite"/>
    </source>
</evidence>
<feature type="region of interest" description="Disordered" evidence="2">
    <location>
        <begin position="147"/>
        <end position="177"/>
    </location>
</feature>
<feature type="compositionally biased region" description="Low complexity" evidence="2">
    <location>
        <begin position="87"/>
        <end position="100"/>
    </location>
</feature>
<accession>A0AA38VH84</accession>
<dbReference type="Pfam" id="PF12937">
    <property type="entry name" value="F-box-like"/>
    <property type="match status" value="1"/>
</dbReference>
<dbReference type="PANTHER" id="PTHR12874">
    <property type="entry name" value="F-BOX ONLY PROTEIN 48-RELATED"/>
    <property type="match status" value="1"/>
</dbReference>
<organism evidence="4 5">
    <name type="scientific">Pleurostoma richardsiae</name>
    <dbReference type="NCBI Taxonomy" id="41990"/>
    <lineage>
        <taxon>Eukaryota</taxon>
        <taxon>Fungi</taxon>
        <taxon>Dikarya</taxon>
        <taxon>Ascomycota</taxon>
        <taxon>Pezizomycotina</taxon>
        <taxon>Sordariomycetes</taxon>
        <taxon>Sordariomycetidae</taxon>
        <taxon>Calosphaeriales</taxon>
        <taxon>Pleurostomataceae</taxon>
        <taxon>Pleurostoma</taxon>
    </lineage>
</organism>
<keyword evidence="1" id="KW-0833">Ubl conjugation pathway</keyword>
<sequence>MNTSGELNPDLESFREQWRAEVRARTNAPGNEQQKQSRRQSQSSSKASAAVPERIRPLAAAGRVAVQDNDDGYVPGLVFDDAVPDPTEQTSQSDGQQDQGLPSEQEPVTAVEYYERAVEKEAQGSLGDSLRLYRKAFRMDHRVDQKFKNKHFPAPPPSKATPTPAAATSSAKESLHAQPQSMKDLIAGFAELSIQPAAPEIEGMDPPPCPIANLPEELLVHILQDVAVLDVGDFVRLAQVCKRFAWLAATEERIWRRVCLGTEFGFGGMHYHWQRDVSWGPLGDALLLDDSPDAAARRHEAEALAATNTALRSAYASSWLRMFRQRPRVRFNGCYISTVNYIRSGQANANQITWNSPVHIVTYYRYLRLFRDGTAVSLLTTDEPAAVVHHLNREALALHRDGSGAHLPSAVVRGALWGRWRLSSAQDDGPPGGGADPKEAEGDLFIETEGVGPKYMYSMELSLASVGRGGAARNNKLLWKGFYSYNKLTDDWSEFGLKHYKPFFFSRVKSYGMGE</sequence>
<keyword evidence="5" id="KW-1185">Reference proteome</keyword>
<dbReference type="PANTHER" id="PTHR12874:SF9">
    <property type="entry name" value="F-BOX ONLY PROTEIN 48"/>
    <property type="match status" value="1"/>
</dbReference>
<gene>
    <name evidence="4" type="ORF">NKR23_g11500</name>
</gene>
<feature type="compositionally biased region" description="Low complexity" evidence="2">
    <location>
        <begin position="39"/>
        <end position="50"/>
    </location>
</feature>
<dbReference type="InterPro" id="IPR001810">
    <property type="entry name" value="F-box_dom"/>
</dbReference>
<dbReference type="EMBL" id="JANBVO010000062">
    <property type="protein sequence ID" value="KAJ9132000.1"/>
    <property type="molecule type" value="Genomic_DNA"/>
</dbReference>
<dbReference type="SUPFAM" id="SSF81383">
    <property type="entry name" value="F-box domain"/>
    <property type="match status" value="1"/>
</dbReference>
<dbReference type="GO" id="GO:0031146">
    <property type="term" value="P:SCF-dependent proteasomal ubiquitin-dependent protein catabolic process"/>
    <property type="evidence" value="ECO:0007669"/>
    <property type="project" value="TreeGrafter"/>
</dbReference>
<evidence type="ECO:0000313" key="5">
    <source>
        <dbReference type="Proteomes" id="UP001174694"/>
    </source>
</evidence>
<dbReference type="PROSITE" id="PS50181">
    <property type="entry name" value="FBOX"/>
    <property type="match status" value="1"/>
</dbReference>
<dbReference type="AlphaFoldDB" id="A0AA38VH84"/>
<dbReference type="GO" id="GO:0005737">
    <property type="term" value="C:cytoplasm"/>
    <property type="evidence" value="ECO:0007669"/>
    <property type="project" value="TreeGrafter"/>
</dbReference>
<evidence type="ECO:0000256" key="1">
    <source>
        <dbReference type="ARBA" id="ARBA00022786"/>
    </source>
</evidence>
<reference evidence="4" key="1">
    <citation type="submission" date="2022-07" db="EMBL/GenBank/DDBJ databases">
        <title>Fungi with potential for degradation of polypropylene.</title>
        <authorList>
            <person name="Gostincar C."/>
        </authorList>
    </citation>
    <scope>NUCLEOTIDE SEQUENCE</scope>
    <source>
        <strain evidence="4">EXF-13308</strain>
    </source>
</reference>
<evidence type="ECO:0000313" key="4">
    <source>
        <dbReference type="EMBL" id="KAJ9132000.1"/>
    </source>
</evidence>
<feature type="region of interest" description="Disordered" evidence="2">
    <location>
        <begin position="1"/>
        <end position="106"/>
    </location>
</feature>
<feature type="domain" description="F-box" evidence="3">
    <location>
        <begin position="208"/>
        <end position="258"/>
    </location>
</feature>
<evidence type="ECO:0000259" key="3">
    <source>
        <dbReference type="PROSITE" id="PS50181"/>
    </source>
</evidence>
<dbReference type="Proteomes" id="UP001174694">
    <property type="component" value="Unassembled WGS sequence"/>
</dbReference>
<protein>
    <submittedName>
        <fullName evidence="4">F-box domain-containing protein</fullName>
    </submittedName>
</protein>
<feature type="compositionally biased region" description="Basic and acidic residues" evidence="2">
    <location>
        <begin position="12"/>
        <end position="24"/>
    </location>
</feature>
<dbReference type="InterPro" id="IPR045464">
    <property type="entry name" value="Hrt3/FBXO9_C"/>
</dbReference>
<name>A0AA38VH84_9PEZI</name>
<feature type="compositionally biased region" description="Low complexity" evidence="2">
    <location>
        <begin position="160"/>
        <end position="172"/>
    </location>
</feature>